<dbReference type="KEGG" id="tol:TOL_0471"/>
<dbReference type="Proteomes" id="UP000011866">
    <property type="component" value="Chromosome"/>
</dbReference>
<evidence type="ECO:0000313" key="3">
    <source>
        <dbReference type="Proteomes" id="UP000011866"/>
    </source>
</evidence>
<dbReference type="eggNOG" id="COG5566">
    <property type="taxonomic scope" value="Bacteria"/>
</dbReference>
<dbReference type="HOGENOM" id="CLU_131403_0_0_6"/>
<accession>M5DM24</accession>
<sequence>MAHQYDTQLLPESIRELIDVVGLQAALAIVEERGGVRLFVPKIYKPDHWLCKLIGTDPAAKLIAYYGGEEIEISRCAAALNAVKEHQIANSDASNSELARQYGYTERGIRKLRRRVEERDGINTSQIGLFD</sequence>
<dbReference type="AlphaFoldDB" id="M5DM24"/>
<dbReference type="InterPro" id="IPR014875">
    <property type="entry name" value="Mor_transcription_activator"/>
</dbReference>
<dbReference type="GeneID" id="79175459"/>
<dbReference type="SUPFAM" id="SSF46689">
    <property type="entry name" value="Homeodomain-like"/>
    <property type="match status" value="1"/>
</dbReference>
<evidence type="ECO:0000259" key="1">
    <source>
        <dbReference type="Pfam" id="PF08765"/>
    </source>
</evidence>
<dbReference type="RefSeq" id="WP_015485650.1">
    <property type="nucleotide sequence ID" value="NC_020888.1"/>
</dbReference>
<name>M5DM24_9GAMM</name>
<protein>
    <recommendedName>
        <fullName evidence="1">Mor transcription activator domain-containing protein</fullName>
    </recommendedName>
</protein>
<reference evidence="2 3" key="1">
    <citation type="journal article" date="2013" name="Genome Announc.">
        <title>Genome Sequence of Thalassolituus oleivorans MIL-1 (DSM 14913T).</title>
        <authorList>
            <person name="Golyshin P.N."/>
            <person name="Werner J."/>
            <person name="Chernikova T.N."/>
            <person name="Tran H."/>
            <person name="Ferrer M."/>
            <person name="Yakimov M.M."/>
            <person name="Teeling H."/>
            <person name="Golyshina O.V."/>
        </authorList>
    </citation>
    <scope>NUCLEOTIDE SEQUENCE [LARGE SCALE GENOMIC DNA]</scope>
    <source>
        <strain evidence="2 3">MIL-1</strain>
    </source>
</reference>
<dbReference type="Pfam" id="PF08765">
    <property type="entry name" value="Mor"/>
    <property type="match status" value="1"/>
</dbReference>
<dbReference type="InterPro" id="IPR009057">
    <property type="entry name" value="Homeodomain-like_sf"/>
</dbReference>
<keyword evidence="3" id="KW-1185">Reference proteome</keyword>
<organism evidence="2 3">
    <name type="scientific">Thalassolituus oleivorans MIL-1</name>
    <dbReference type="NCBI Taxonomy" id="1298593"/>
    <lineage>
        <taxon>Bacteria</taxon>
        <taxon>Pseudomonadati</taxon>
        <taxon>Pseudomonadota</taxon>
        <taxon>Gammaproteobacteria</taxon>
        <taxon>Oceanospirillales</taxon>
        <taxon>Oceanospirillaceae</taxon>
        <taxon>Thalassolituus</taxon>
    </lineage>
</organism>
<feature type="domain" description="Mor transcription activator" evidence="1">
    <location>
        <begin position="50"/>
        <end position="119"/>
    </location>
</feature>
<gene>
    <name evidence="2" type="ORF">TOL_0471</name>
</gene>
<dbReference type="PATRIC" id="fig|1298593.3.peg.450"/>
<dbReference type="EMBL" id="HF680312">
    <property type="protein sequence ID" value="CCU70910.1"/>
    <property type="molecule type" value="Genomic_DNA"/>
</dbReference>
<proteinExistence type="predicted"/>
<evidence type="ECO:0000313" key="2">
    <source>
        <dbReference type="EMBL" id="CCU70910.1"/>
    </source>
</evidence>